<dbReference type="GO" id="GO:0032259">
    <property type="term" value="P:methylation"/>
    <property type="evidence" value="ECO:0007669"/>
    <property type="project" value="UniProtKB-KW"/>
</dbReference>
<dbReference type="GO" id="GO:0008168">
    <property type="term" value="F:methyltransferase activity"/>
    <property type="evidence" value="ECO:0007669"/>
    <property type="project" value="UniProtKB-KW"/>
</dbReference>
<dbReference type="PANTHER" id="PTHR44942">
    <property type="entry name" value="METHYLTRANSF_11 DOMAIN-CONTAINING PROTEIN"/>
    <property type="match status" value="1"/>
</dbReference>
<proteinExistence type="inferred from homology"/>
<dbReference type="SUPFAM" id="SSF53335">
    <property type="entry name" value="S-adenosyl-L-methionine-dependent methyltransferases"/>
    <property type="match status" value="1"/>
</dbReference>
<gene>
    <name evidence="6" type="ORF">WJX68_11460</name>
</gene>
<comment type="caution">
    <text evidence="6">The sequence shown here is derived from an EMBL/GenBank/DDBJ whole genome shotgun (WGS) entry which is preliminary data.</text>
</comment>
<dbReference type="InterPro" id="IPR013216">
    <property type="entry name" value="Methyltransf_11"/>
</dbReference>
<dbReference type="InterPro" id="IPR029063">
    <property type="entry name" value="SAM-dependent_MTases_sf"/>
</dbReference>
<reference evidence="6 7" key="1">
    <citation type="submission" date="2024-03" db="EMBL/GenBank/DDBJ databases">
        <title>Draft genome sequence of Pseudonocardia sp. DW16-2.</title>
        <authorList>
            <person name="Duangmal K."/>
        </authorList>
    </citation>
    <scope>NUCLEOTIDE SEQUENCE [LARGE SCALE GENOMIC DNA]</scope>
    <source>
        <strain evidence="6 7">DW16-2</strain>
    </source>
</reference>
<dbReference type="Gene3D" id="3.40.50.150">
    <property type="entry name" value="Vaccinia Virus protein VP39"/>
    <property type="match status" value="1"/>
</dbReference>
<dbReference type="RefSeq" id="WP_340289408.1">
    <property type="nucleotide sequence ID" value="NZ_JBBJUP010000008.1"/>
</dbReference>
<dbReference type="InterPro" id="IPR051052">
    <property type="entry name" value="Diverse_substrate_MTase"/>
</dbReference>
<evidence type="ECO:0000313" key="7">
    <source>
        <dbReference type="Proteomes" id="UP001364211"/>
    </source>
</evidence>
<evidence type="ECO:0000256" key="2">
    <source>
        <dbReference type="ARBA" id="ARBA00022603"/>
    </source>
</evidence>
<dbReference type="CDD" id="cd02440">
    <property type="entry name" value="AdoMet_MTases"/>
    <property type="match status" value="1"/>
</dbReference>
<evidence type="ECO:0000256" key="3">
    <source>
        <dbReference type="ARBA" id="ARBA00022679"/>
    </source>
</evidence>
<protein>
    <submittedName>
        <fullName evidence="6">Class I SAM-dependent methyltransferase</fullName>
    </submittedName>
</protein>
<dbReference type="Pfam" id="PF08241">
    <property type="entry name" value="Methyltransf_11"/>
    <property type="match status" value="1"/>
</dbReference>
<dbReference type="PANTHER" id="PTHR44942:SF4">
    <property type="entry name" value="METHYLTRANSFERASE TYPE 11 DOMAIN-CONTAINING PROTEIN"/>
    <property type="match status" value="1"/>
</dbReference>
<evidence type="ECO:0000256" key="1">
    <source>
        <dbReference type="ARBA" id="ARBA00008361"/>
    </source>
</evidence>
<evidence type="ECO:0000313" key="6">
    <source>
        <dbReference type="EMBL" id="MEJ8279549.1"/>
    </source>
</evidence>
<keyword evidence="3" id="KW-0808">Transferase</keyword>
<dbReference type="InterPro" id="IPR020596">
    <property type="entry name" value="rRNA_Ade_Mease_Trfase_CS"/>
</dbReference>
<evidence type="ECO:0000259" key="5">
    <source>
        <dbReference type="Pfam" id="PF08241"/>
    </source>
</evidence>
<dbReference type="EMBL" id="JBBJUP010000008">
    <property type="protein sequence ID" value="MEJ8279549.1"/>
    <property type="molecule type" value="Genomic_DNA"/>
</dbReference>
<feature type="region of interest" description="Disordered" evidence="4">
    <location>
        <begin position="158"/>
        <end position="177"/>
    </location>
</feature>
<dbReference type="PROSITE" id="PS01131">
    <property type="entry name" value="RRNA_A_DIMETH"/>
    <property type="match status" value="1"/>
</dbReference>
<evidence type="ECO:0000256" key="4">
    <source>
        <dbReference type="SAM" id="MobiDB-lite"/>
    </source>
</evidence>
<organism evidence="6 7">
    <name type="scientific">Pseudonocardia spirodelae</name>
    <dbReference type="NCBI Taxonomy" id="3133431"/>
    <lineage>
        <taxon>Bacteria</taxon>
        <taxon>Bacillati</taxon>
        <taxon>Actinomycetota</taxon>
        <taxon>Actinomycetes</taxon>
        <taxon>Pseudonocardiales</taxon>
        <taxon>Pseudonocardiaceae</taxon>
        <taxon>Pseudonocardia</taxon>
    </lineage>
</organism>
<sequence length="252" mass="26792">MPDDEVDRGRTFGAVARAYDDHRPAYPGAAVDVALAGTPARARVLDLGAGTGKLTRLLAARGLDVVAVEPDPAMLAVLRERSPGVEARTGSAERIPLPDGHVDAVLVGQALHWFDLDRAGPEMARVLRPGGLLAGLWNGGDDDVAWVRELGGLTVRGRRVPDDPAGGGDATPHPGAPWFVDDTEDRVTWSRPTTVDEHLADLATHSWALLGTPADRDAVFAALRDFLTGRVADAGGGFTLPMRTVVRRSRRL</sequence>
<keyword evidence="7" id="KW-1185">Reference proteome</keyword>
<accession>A0ABU8T6G2</accession>
<comment type="similarity">
    <text evidence="1">Belongs to the methyltransferase superfamily.</text>
</comment>
<name>A0ABU8T6G2_9PSEU</name>
<dbReference type="Proteomes" id="UP001364211">
    <property type="component" value="Unassembled WGS sequence"/>
</dbReference>
<feature type="domain" description="Methyltransferase type 11" evidence="5">
    <location>
        <begin position="45"/>
        <end position="134"/>
    </location>
</feature>
<keyword evidence="2 6" id="KW-0489">Methyltransferase</keyword>